<accession>A0A087A914</accession>
<evidence type="ECO:0000313" key="3">
    <source>
        <dbReference type="Proteomes" id="UP000029072"/>
    </source>
</evidence>
<name>A0A087A914_9BIFI</name>
<organism evidence="2 3">
    <name type="scientific">Bifidobacterium callitrichos DSM 23973</name>
    <dbReference type="NCBI Taxonomy" id="1437609"/>
    <lineage>
        <taxon>Bacteria</taxon>
        <taxon>Bacillati</taxon>
        <taxon>Actinomycetota</taxon>
        <taxon>Actinomycetes</taxon>
        <taxon>Bifidobacteriales</taxon>
        <taxon>Bifidobacteriaceae</taxon>
        <taxon>Bifidobacterium</taxon>
    </lineage>
</organism>
<dbReference type="STRING" id="1437609.BCAL_1280"/>
<gene>
    <name evidence="2" type="ORF">BCAL_1280</name>
</gene>
<feature type="region of interest" description="Disordered" evidence="1">
    <location>
        <begin position="1"/>
        <end position="23"/>
    </location>
</feature>
<reference evidence="2 3" key="1">
    <citation type="submission" date="2014-03" db="EMBL/GenBank/DDBJ databases">
        <title>Genomics of Bifidobacteria.</title>
        <authorList>
            <person name="Ventura M."/>
            <person name="Milani C."/>
            <person name="Lugli G.A."/>
        </authorList>
    </citation>
    <scope>NUCLEOTIDE SEQUENCE [LARGE SCALE GENOMIC DNA]</scope>
    <source>
        <strain evidence="2 3">DSM 23973</strain>
    </source>
</reference>
<evidence type="ECO:0000256" key="1">
    <source>
        <dbReference type="SAM" id="MobiDB-lite"/>
    </source>
</evidence>
<dbReference type="Proteomes" id="UP000029072">
    <property type="component" value="Unassembled WGS sequence"/>
</dbReference>
<comment type="caution">
    <text evidence="2">The sequence shown here is derived from an EMBL/GenBank/DDBJ whole genome shotgun (WGS) entry which is preliminary data.</text>
</comment>
<sequence length="70" mass="7716">MNNTTTASYGEPNGRTSRVRLEPLKSATKSLGFTDDRVTMRLIREGKLKAIKISNRIMVTTASLDKFVGA</sequence>
<dbReference type="OrthoDB" id="3239635at2"/>
<proteinExistence type="predicted"/>
<dbReference type="EMBL" id="JGYS01000006">
    <property type="protein sequence ID" value="KFI55264.1"/>
    <property type="molecule type" value="Genomic_DNA"/>
</dbReference>
<dbReference type="RefSeq" id="WP_043164559.1">
    <property type="nucleotide sequence ID" value="NZ_JDUV01000003.1"/>
</dbReference>
<protein>
    <recommendedName>
        <fullName evidence="4">Helix-turn-helix domain-containing protein</fullName>
    </recommendedName>
</protein>
<evidence type="ECO:0000313" key="2">
    <source>
        <dbReference type="EMBL" id="KFI55264.1"/>
    </source>
</evidence>
<dbReference type="AlphaFoldDB" id="A0A087A914"/>
<evidence type="ECO:0008006" key="4">
    <source>
        <dbReference type="Google" id="ProtNLM"/>
    </source>
</evidence>